<dbReference type="Pfam" id="PF01066">
    <property type="entry name" value="CDP-OH_P_transf"/>
    <property type="match status" value="1"/>
</dbReference>
<keyword evidence="5" id="KW-1185">Reference proteome</keyword>
<dbReference type="PROSITE" id="PS51257">
    <property type="entry name" value="PROKAR_LIPOPROTEIN"/>
    <property type="match status" value="1"/>
</dbReference>
<feature type="transmembrane region" description="Helical" evidence="3">
    <location>
        <begin position="155"/>
        <end position="177"/>
    </location>
</feature>
<organism evidence="4 5">
    <name type="scientific">Phaeodactylibacter xiamenensis</name>
    <dbReference type="NCBI Taxonomy" id="1524460"/>
    <lineage>
        <taxon>Bacteria</taxon>
        <taxon>Pseudomonadati</taxon>
        <taxon>Bacteroidota</taxon>
        <taxon>Saprospiria</taxon>
        <taxon>Saprospirales</taxon>
        <taxon>Haliscomenobacteraceae</taxon>
        <taxon>Phaeodactylibacter</taxon>
    </lineage>
</organism>
<feature type="transmembrane region" description="Helical" evidence="3">
    <location>
        <begin position="128"/>
        <end position="149"/>
    </location>
</feature>
<feature type="transmembrane region" description="Helical" evidence="3">
    <location>
        <begin position="67"/>
        <end position="90"/>
    </location>
</feature>
<dbReference type="OrthoDB" id="9777147at2"/>
<dbReference type="InterPro" id="IPR043130">
    <property type="entry name" value="CDP-OH_PTrfase_TM_dom"/>
</dbReference>
<evidence type="ECO:0000313" key="5">
    <source>
        <dbReference type="Proteomes" id="UP000029736"/>
    </source>
</evidence>
<gene>
    <name evidence="4" type="ORF">IX84_04805</name>
</gene>
<proteinExistence type="inferred from homology"/>
<accession>A0A098SAD8</accession>
<dbReference type="GO" id="GO:0008654">
    <property type="term" value="P:phospholipid biosynthetic process"/>
    <property type="evidence" value="ECO:0007669"/>
    <property type="project" value="InterPro"/>
</dbReference>
<dbReference type="STRING" id="1524460.IX84_04805"/>
<evidence type="ECO:0000256" key="2">
    <source>
        <dbReference type="RuleBase" id="RU003750"/>
    </source>
</evidence>
<dbReference type="RefSeq" id="WP_044217292.1">
    <property type="nucleotide sequence ID" value="NZ_JBKAGJ010000001.1"/>
</dbReference>
<dbReference type="InterPro" id="IPR000462">
    <property type="entry name" value="CDP-OH_P_trans"/>
</dbReference>
<evidence type="ECO:0000313" key="4">
    <source>
        <dbReference type="EMBL" id="KGE89096.1"/>
    </source>
</evidence>
<feature type="transmembrane region" description="Helical" evidence="3">
    <location>
        <begin position="96"/>
        <end position="116"/>
    </location>
</feature>
<comment type="similarity">
    <text evidence="2">Belongs to the CDP-alcohol phosphatidyltransferase class-I family.</text>
</comment>
<protein>
    <recommendedName>
        <fullName evidence="6">CDP-diacylglycerol--serine O-phosphatidyltransferase</fullName>
    </recommendedName>
</protein>
<dbReference type="GO" id="GO:0016780">
    <property type="term" value="F:phosphotransferase activity, for other substituted phosphate groups"/>
    <property type="evidence" value="ECO:0007669"/>
    <property type="project" value="InterPro"/>
</dbReference>
<keyword evidence="3" id="KW-0472">Membrane</keyword>
<keyword evidence="3" id="KW-0812">Transmembrane</keyword>
<keyword evidence="1 2" id="KW-0808">Transferase</keyword>
<dbReference type="Proteomes" id="UP000029736">
    <property type="component" value="Unassembled WGS sequence"/>
</dbReference>
<dbReference type="AlphaFoldDB" id="A0A098SAD8"/>
<dbReference type="PROSITE" id="PS00379">
    <property type="entry name" value="CDP_ALCOHOL_P_TRANSF"/>
    <property type="match status" value="1"/>
</dbReference>
<evidence type="ECO:0008006" key="6">
    <source>
        <dbReference type="Google" id="ProtNLM"/>
    </source>
</evidence>
<dbReference type="Gene3D" id="1.20.120.1760">
    <property type="match status" value="1"/>
</dbReference>
<dbReference type="EMBL" id="JPOS01000012">
    <property type="protein sequence ID" value="KGE89096.1"/>
    <property type="molecule type" value="Genomic_DNA"/>
</dbReference>
<dbReference type="GO" id="GO:0016020">
    <property type="term" value="C:membrane"/>
    <property type="evidence" value="ECO:0007669"/>
    <property type="project" value="InterPro"/>
</dbReference>
<keyword evidence="3" id="KW-1133">Transmembrane helix</keyword>
<reference evidence="4 5" key="1">
    <citation type="journal article" date="2014" name="Int. J. Syst. Evol. Microbiol.">
        <title>Phaeodactylibacter xiamenensis gen. nov., sp. nov., a member of the family Saprospiraceae isolated from the marine alga Phaeodactylum tricornutum.</title>
        <authorList>
            <person name="Chen Z.Jr."/>
            <person name="Lei X."/>
            <person name="Lai Q."/>
            <person name="Li Y."/>
            <person name="Zhang B."/>
            <person name="Zhang J."/>
            <person name="Zhang H."/>
            <person name="Yang L."/>
            <person name="Zheng W."/>
            <person name="Tian Y."/>
            <person name="Yu Z."/>
            <person name="Xu H.Jr."/>
            <person name="Zheng T."/>
        </authorList>
    </citation>
    <scope>NUCLEOTIDE SEQUENCE [LARGE SCALE GENOMIC DNA]</scope>
    <source>
        <strain evidence="4 5">KD52</strain>
    </source>
</reference>
<sequence length="238" mass="25479">MVKKQIPNAITLLNLVFGGCALVSVLHGQYVAGFGFIVAAVAADYADGLVARLLGVHSELGKELDSIADTVSFGVVPGAIYYQLLLVALGQEGADALVYAAVPGFILSAFSGLRLAKFNLDTRQTDGFIGLPTPSSTMFVTGLMLIYALDSYGMGDWVVSSPVVLYVLIALQSYLLVSEIPMFALKFKSLAWAGNEIKFIFAGIALLLLVLTREVAFSAVVVLYVLFSAFQYFTKSDH</sequence>
<comment type="caution">
    <text evidence="4">The sequence shown here is derived from an EMBL/GenBank/DDBJ whole genome shotgun (WGS) entry which is preliminary data.</text>
</comment>
<evidence type="ECO:0000256" key="3">
    <source>
        <dbReference type="SAM" id="Phobius"/>
    </source>
</evidence>
<feature type="transmembrane region" description="Helical" evidence="3">
    <location>
        <begin position="215"/>
        <end position="233"/>
    </location>
</feature>
<dbReference type="InterPro" id="IPR048254">
    <property type="entry name" value="CDP_ALCOHOL_P_TRANSF_CS"/>
</dbReference>
<feature type="transmembrane region" description="Helical" evidence="3">
    <location>
        <begin position="12"/>
        <end position="30"/>
    </location>
</feature>
<name>A0A098SAD8_9BACT</name>
<feature type="transmembrane region" description="Helical" evidence="3">
    <location>
        <begin position="189"/>
        <end position="209"/>
    </location>
</feature>
<evidence type="ECO:0000256" key="1">
    <source>
        <dbReference type="ARBA" id="ARBA00022679"/>
    </source>
</evidence>